<evidence type="ECO:0000256" key="4">
    <source>
        <dbReference type="ARBA" id="ARBA00023172"/>
    </source>
</evidence>
<dbReference type="PANTHER" id="PTHR30349:SF64">
    <property type="entry name" value="PROPHAGE INTEGRASE INTD-RELATED"/>
    <property type="match status" value="1"/>
</dbReference>
<dbReference type="InterPro" id="IPR050090">
    <property type="entry name" value="Tyrosine_recombinase_XerCD"/>
</dbReference>
<name>A0ABY8KMI2_9BACI</name>
<dbReference type="PROSITE" id="PS51898">
    <property type="entry name" value="TYR_RECOMBINASE"/>
    <property type="match status" value="1"/>
</dbReference>
<accession>A0ABY8KMI2</accession>
<keyword evidence="3" id="KW-0238">DNA-binding</keyword>
<dbReference type="InterPro" id="IPR011010">
    <property type="entry name" value="DNA_brk_join_enz"/>
</dbReference>
<dbReference type="EMBL" id="CP122283">
    <property type="protein sequence ID" value="WGF40673.1"/>
    <property type="molecule type" value="Genomic_DNA"/>
</dbReference>
<dbReference type="CDD" id="cd01189">
    <property type="entry name" value="INT_ICEBs1_C_like"/>
    <property type="match status" value="1"/>
</dbReference>
<dbReference type="InterPro" id="IPR004107">
    <property type="entry name" value="Integrase_SAM-like_N"/>
</dbReference>
<feature type="domain" description="Tyr recombinase" evidence="5">
    <location>
        <begin position="177"/>
        <end position="378"/>
    </location>
</feature>
<dbReference type="RefSeq" id="WP_279496039.1">
    <property type="nucleotide sequence ID" value="NZ_CP122283.1"/>
</dbReference>
<evidence type="ECO:0000313" key="7">
    <source>
        <dbReference type="Proteomes" id="UP001244564"/>
    </source>
</evidence>
<proteinExistence type="inferred from homology"/>
<evidence type="ECO:0000256" key="3">
    <source>
        <dbReference type="ARBA" id="ARBA00023125"/>
    </source>
</evidence>
<dbReference type="PANTHER" id="PTHR30349">
    <property type="entry name" value="PHAGE INTEGRASE-RELATED"/>
    <property type="match status" value="1"/>
</dbReference>
<dbReference type="Gene3D" id="1.10.443.10">
    <property type="entry name" value="Intergrase catalytic core"/>
    <property type="match status" value="1"/>
</dbReference>
<keyword evidence="7" id="KW-1185">Reference proteome</keyword>
<evidence type="ECO:0000313" key="6">
    <source>
        <dbReference type="EMBL" id="WGF40673.1"/>
    </source>
</evidence>
<dbReference type="SUPFAM" id="SSF56349">
    <property type="entry name" value="DNA breaking-rejoining enzymes"/>
    <property type="match status" value="1"/>
</dbReference>
<dbReference type="InterPro" id="IPR028259">
    <property type="entry name" value="AP2-like_int_N"/>
</dbReference>
<reference evidence="6 7" key="1">
    <citation type="submission" date="2023-04" db="EMBL/GenBank/DDBJ databases">
        <title>Genomic of Lysinibacillus capsici TSBLM.</title>
        <authorList>
            <person name="Hu X.S."/>
            <person name="Yu C.H."/>
        </authorList>
    </citation>
    <scope>NUCLEOTIDE SEQUENCE [LARGE SCALE GENOMIC DNA]</scope>
    <source>
        <strain evidence="6 7">TSBLM</strain>
    </source>
</reference>
<dbReference type="InterPro" id="IPR002104">
    <property type="entry name" value="Integrase_catalytic"/>
</dbReference>
<dbReference type="Gene3D" id="1.10.150.130">
    <property type="match status" value="1"/>
</dbReference>
<evidence type="ECO:0000256" key="2">
    <source>
        <dbReference type="ARBA" id="ARBA00022908"/>
    </source>
</evidence>
<organism evidence="6 7">
    <name type="scientific">Lysinibacillus capsici</name>
    <dbReference type="NCBI Taxonomy" id="2115968"/>
    <lineage>
        <taxon>Bacteria</taxon>
        <taxon>Bacillati</taxon>
        <taxon>Bacillota</taxon>
        <taxon>Bacilli</taxon>
        <taxon>Bacillales</taxon>
        <taxon>Bacillaceae</taxon>
        <taxon>Lysinibacillus</taxon>
    </lineage>
</organism>
<dbReference type="InterPro" id="IPR013762">
    <property type="entry name" value="Integrase-like_cat_sf"/>
</dbReference>
<dbReference type="Pfam" id="PF14657">
    <property type="entry name" value="Arm-DNA-bind_4"/>
    <property type="match status" value="1"/>
</dbReference>
<dbReference type="Proteomes" id="UP001244564">
    <property type="component" value="Chromosome"/>
</dbReference>
<comment type="similarity">
    <text evidence="1">Belongs to the 'phage' integrase family.</text>
</comment>
<gene>
    <name evidence="6" type="ORF">QBO96_10660</name>
</gene>
<protein>
    <submittedName>
        <fullName evidence="6">Tyrosine-type recombinase/integrase</fullName>
    </submittedName>
</protein>
<dbReference type="InterPro" id="IPR010998">
    <property type="entry name" value="Integrase_recombinase_N"/>
</dbReference>
<evidence type="ECO:0000259" key="5">
    <source>
        <dbReference type="PROSITE" id="PS51898"/>
    </source>
</evidence>
<keyword evidence="2" id="KW-0229">DNA integration</keyword>
<sequence length="387" mass="45709">MARNPQIKEYTLKDGEKRFMFKFYLGTDSLTGKPLTTTRRGFKSRKEAQDAMNQLQLEVYSGTYKKQQYETYQDIYNMWVEQYENSVEESTFVKTIGIFKNHILPAMGTYKVDKIDIATCQKHVNQWAKKLKRFRMVKSYAAKVLDYAIKHVYIDKNPFTLVEMPKKRKQIVLDEAEFENFYEREQLIKLLQSFEQQDNLMVYTIFHVLSYSGMRKGELLALTWNDINFERSEIRINKAISRGKDCQLYLKTTKNGVVRTIKMDETSMSLLLKWKFQQSKIYLEKGINTSNKKQLVFSNKHNRFIQPVQTQKWLHKVIDKYKLQPITTHGLRHTHCSLLFEAGASIKEVQERLGHTDVKTTMDIYTHVTKKTKASTIEKFDAYINAR</sequence>
<dbReference type="Pfam" id="PF00589">
    <property type="entry name" value="Phage_integrase"/>
    <property type="match status" value="1"/>
</dbReference>
<evidence type="ECO:0000256" key="1">
    <source>
        <dbReference type="ARBA" id="ARBA00008857"/>
    </source>
</evidence>
<keyword evidence="4" id="KW-0233">DNA recombination</keyword>
<dbReference type="Pfam" id="PF14659">
    <property type="entry name" value="Phage_int_SAM_3"/>
    <property type="match status" value="1"/>
</dbReference>